<organism evidence="1 2">
    <name type="scientific">Rosa chinensis</name>
    <name type="common">China rose</name>
    <dbReference type="NCBI Taxonomy" id="74649"/>
    <lineage>
        <taxon>Eukaryota</taxon>
        <taxon>Viridiplantae</taxon>
        <taxon>Streptophyta</taxon>
        <taxon>Embryophyta</taxon>
        <taxon>Tracheophyta</taxon>
        <taxon>Spermatophyta</taxon>
        <taxon>Magnoliopsida</taxon>
        <taxon>eudicotyledons</taxon>
        <taxon>Gunneridae</taxon>
        <taxon>Pentapetalae</taxon>
        <taxon>rosids</taxon>
        <taxon>fabids</taxon>
        <taxon>Rosales</taxon>
        <taxon>Rosaceae</taxon>
        <taxon>Rosoideae</taxon>
        <taxon>Rosoideae incertae sedis</taxon>
        <taxon>Rosa</taxon>
    </lineage>
</organism>
<keyword evidence="2" id="KW-1185">Reference proteome</keyword>
<evidence type="ECO:0000313" key="1">
    <source>
        <dbReference type="EMBL" id="PRQ39115.1"/>
    </source>
</evidence>
<gene>
    <name evidence="1" type="ORF">RchiOBHm_Chr4g0421501</name>
</gene>
<dbReference type="Proteomes" id="UP000238479">
    <property type="component" value="Chromosome 4"/>
</dbReference>
<name>A0A2P6QY42_ROSCH</name>
<proteinExistence type="predicted"/>
<sequence>MGSLAVMMPPTQQHTLIYHTRLLFSSMATCSWFYCPRLNLFLFWQNWYPKIFPSLQCFCIYLYFQQLG</sequence>
<dbReference type="EMBL" id="PDCK01000042">
    <property type="protein sequence ID" value="PRQ39115.1"/>
    <property type="molecule type" value="Genomic_DNA"/>
</dbReference>
<dbReference type="Gramene" id="PRQ39115">
    <property type="protein sequence ID" value="PRQ39115"/>
    <property type="gene ID" value="RchiOBHm_Chr4g0421501"/>
</dbReference>
<evidence type="ECO:0000313" key="2">
    <source>
        <dbReference type="Proteomes" id="UP000238479"/>
    </source>
</evidence>
<protein>
    <submittedName>
        <fullName evidence="1">Uncharacterized protein</fullName>
    </submittedName>
</protein>
<accession>A0A2P6QY42</accession>
<dbReference type="AlphaFoldDB" id="A0A2P6QY42"/>
<reference evidence="1 2" key="1">
    <citation type="journal article" date="2018" name="Nat. Genet.">
        <title>The Rosa genome provides new insights in the design of modern roses.</title>
        <authorList>
            <person name="Bendahmane M."/>
        </authorList>
    </citation>
    <scope>NUCLEOTIDE SEQUENCE [LARGE SCALE GENOMIC DNA]</scope>
    <source>
        <strain evidence="2">cv. Old Blush</strain>
    </source>
</reference>
<comment type="caution">
    <text evidence="1">The sequence shown here is derived from an EMBL/GenBank/DDBJ whole genome shotgun (WGS) entry which is preliminary data.</text>
</comment>